<dbReference type="EMBL" id="PFLF01000077">
    <property type="protein sequence ID" value="PIY68876.1"/>
    <property type="molecule type" value="Genomic_DNA"/>
</dbReference>
<dbReference type="InterPro" id="IPR050065">
    <property type="entry name" value="GlmU-like"/>
</dbReference>
<dbReference type="InterPro" id="IPR056729">
    <property type="entry name" value="GMPPB_C"/>
</dbReference>
<evidence type="ECO:0000313" key="5">
    <source>
        <dbReference type="Proteomes" id="UP000230108"/>
    </source>
</evidence>
<comment type="caution">
    <text evidence="4">The sequence shown here is derived from an EMBL/GenBank/DDBJ whole genome shotgun (WGS) entry which is preliminary data.</text>
</comment>
<organism evidence="4 5">
    <name type="scientific">Candidatus Roizmanbacteria bacterium CG_4_10_14_0_8_um_filter_39_9</name>
    <dbReference type="NCBI Taxonomy" id="1974829"/>
    <lineage>
        <taxon>Bacteria</taxon>
        <taxon>Candidatus Roizmaniibacteriota</taxon>
    </lineage>
</organism>
<accession>A0A2M7QCB9</accession>
<evidence type="ECO:0000256" key="1">
    <source>
        <dbReference type="ARBA" id="ARBA00022679"/>
    </source>
</evidence>
<evidence type="ECO:0000259" key="3">
    <source>
        <dbReference type="Pfam" id="PF25087"/>
    </source>
</evidence>
<sequence length="194" mass="20963">MLKYPWHVLSLMMHFFKTLSIFTDKTATISKTAVITGAVHIGKNVKVGDYVKIAGPCYIGDNTVIADYALVRESHIGPNCLIGSSSEVARSYLGEGVMLHRNYVGDSVFASHVLMGAGAVTANFRFDKKSVGSYVKGKKINTNANKLGAIIGADTKVGINVTLFPGLKIGANCMIRPGYCISRDMEDDTIIKKQ</sequence>
<dbReference type="Pfam" id="PF25087">
    <property type="entry name" value="GMPPB_C"/>
    <property type="match status" value="1"/>
</dbReference>
<dbReference type="GO" id="GO:0016746">
    <property type="term" value="F:acyltransferase activity"/>
    <property type="evidence" value="ECO:0007669"/>
    <property type="project" value="UniProtKB-KW"/>
</dbReference>
<dbReference type="GO" id="GO:0016779">
    <property type="term" value="F:nucleotidyltransferase activity"/>
    <property type="evidence" value="ECO:0007669"/>
    <property type="project" value="UniProtKB-ARBA"/>
</dbReference>
<reference evidence="5" key="1">
    <citation type="submission" date="2017-09" db="EMBL/GenBank/DDBJ databases">
        <title>Depth-based differentiation of microbial function through sediment-hosted aquifers and enrichment of novel symbionts in the deep terrestrial subsurface.</title>
        <authorList>
            <person name="Probst A.J."/>
            <person name="Ladd B."/>
            <person name="Jarett J.K."/>
            <person name="Geller-Mcgrath D.E."/>
            <person name="Sieber C.M.K."/>
            <person name="Emerson J.B."/>
            <person name="Anantharaman K."/>
            <person name="Thomas B.C."/>
            <person name="Malmstrom R."/>
            <person name="Stieglmeier M."/>
            <person name="Klingl A."/>
            <person name="Woyke T."/>
            <person name="Ryan C.M."/>
            <person name="Banfield J.F."/>
        </authorList>
    </citation>
    <scope>NUCLEOTIDE SEQUENCE [LARGE SCALE GENOMIC DNA]</scope>
</reference>
<keyword evidence="1" id="KW-0808">Transferase</keyword>
<dbReference type="Gene3D" id="2.160.10.10">
    <property type="entry name" value="Hexapeptide repeat proteins"/>
    <property type="match status" value="1"/>
</dbReference>
<gene>
    <name evidence="4" type="ORF">COY90_03610</name>
</gene>
<proteinExistence type="predicted"/>
<dbReference type="SUPFAM" id="SSF51161">
    <property type="entry name" value="Trimeric LpxA-like enzymes"/>
    <property type="match status" value="1"/>
</dbReference>
<dbReference type="AlphaFoldDB" id="A0A2M7QCB9"/>
<dbReference type="Proteomes" id="UP000230108">
    <property type="component" value="Unassembled WGS sequence"/>
</dbReference>
<protein>
    <recommendedName>
        <fullName evidence="3">Mannose-1-phosphate guanyltransferase C-terminal domain-containing protein</fullName>
    </recommendedName>
</protein>
<evidence type="ECO:0000313" key="4">
    <source>
        <dbReference type="EMBL" id="PIY68876.1"/>
    </source>
</evidence>
<dbReference type="PANTHER" id="PTHR43584:SF8">
    <property type="entry name" value="N-ACETYLMURAMATE ALPHA-1-PHOSPHATE URIDYLYLTRANSFERASE"/>
    <property type="match status" value="1"/>
</dbReference>
<dbReference type="PANTHER" id="PTHR43584">
    <property type="entry name" value="NUCLEOTIDYL TRANSFERASE"/>
    <property type="match status" value="1"/>
</dbReference>
<feature type="domain" description="Mannose-1-phosphate guanyltransferase C-terminal" evidence="3">
    <location>
        <begin position="21"/>
        <end position="103"/>
    </location>
</feature>
<evidence type="ECO:0000256" key="2">
    <source>
        <dbReference type="ARBA" id="ARBA00023315"/>
    </source>
</evidence>
<name>A0A2M7QCB9_9BACT</name>
<dbReference type="InterPro" id="IPR011004">
    <property type="entry name" value="Trimer_LpxA-like_sf"/>
</dbReference>
<keyword evidence="2" id="KW-0012">Acyltransferase</keyword>